<dbReference type="InterPro" id="IPR017900">
    <property type="entry name" value="4Fe4S_Fe_S_CS"/>
</dbReference>
<reference evidence="9" key="1">
    <citation type="journal article" date="2021" name="PeerJ">
        <title>Extensive microbial diversity within the chicken gut microbiome revealed by metagenomics and culture.</title>
        <authorList>
            <person name="Gilroy R."/>
            <person name="Ravi A."/>
            <person name="Getino M."/>
            <person name="Pursley I."/>
            <person name="Horton D.L."/>
            <person name="Alikhan N.F."/>
            <person name="Baker D."/>
            <person name="Gharbi K."/>
            <person name="Hall N."/>
            <person name="Watson M."/>
            <person name="Adriaenssens E.M."/>
            <person name="Foster-Nyarko E."/>
            <person name="Jarju S."/>
            <person name="Secka A."/>
            <person name="Antonio M."/>
            <person name="Oren A."/>
            <person name="Chaudhuri R.R."/>
            <person name="La Ragione R."/>
            <person name="Hildebrand F."/>
            <person name="Pallen M.J."/>
        </authorList>
    </citation>
    <scope>NUCLEOTIDE SEQUENCE</scope>
    <source>
        <strain evidence="9">742</strain>
    </source>
</reference>
<accession>A0A9E2KJU8</accession>
<feature type="domain" description="4Fe-4S ferredoxin-type" evidence="8">
    <location>
        <begin position="202"/>
        <end position="230"/>
    </location>
</feature>
<dbReference type="PROSITE" id="PS00198">
    <property type="entry name" value="4FE4S_FER_1"/>
    <property type="match status" value="1"/>
</dbReference>
<evidence type="ECO:0000256" key="7">
    <source>
        <dbReference type="ARBA" id="ARBA00023014"/>
    </source>
</evidence>
<evidence type="ECO:0000313" key="9">
    <source>
        <dbReference type="EMBL" id="MBU3819990.1"/>
    </source>
</evidence>
<keyword evidence="4" id="KW-0004">4Fe-4S</keyword>
<evidence type="ECO:0000256" key="2">
    <source>
        <dbReference type="ARBA" id="ARBA00003532"/>
    </source>
</evidence>
<name>A0A9E2KJU8_9FIRM</name>
<dbReference type="GO" id="GO:0046872">
    <property type="term" value="F:metal ion binding"/>
    <property type="evidence" value="ECO:0007669"/>
    <property type="project" value="UniProtKB-KW"/>
</dbReference>
<organism evidence="9 10">
    <name type="scientific">Candidatus Faecalibacterium intestinavium</name>
    <dbReference type="NCBI Taxonomy" id="2838580"/>
    <lineage>
        <taxon>Bacteria</taxon>
        <taxon>Bacillati</taxon>
        <taxon>Bacillota</taxon>
        <taxon>Clostridia</taxon>
        <taxon>Eubacteriales</taxon>
        <taxon>Oscillospiraceae</taxon>
        <taxon>Faecalibacterium</taxon>
    </lineage>
</organism>
<evidence type="ECO:0000259" key="8">
    <source>
        <dbReference type="PROSITE" id="PS51379"/>
    </source>
</evidence>
<dbReference type="Gene3D" id="3.40.50.360">
    <property type="match status" value="1"/>
</dbReference>
<dbReference type="Proteomes" id="UP000824178">
    <property type="component" value="Unassembled WGS sequence"/>
</dbReference>
<evidence type="ECO:0000256" key="5">
    <source>
        <dbReference type="ARBA" id="ARBA00022723"/>
    </source>
</evidence>
<evidence type="ECO:0000256" key="4">
    <source>
        <dbReference type="ARBA" id="ARBA00022485"/>
    </source>
</evidence>
<dbReference type="Pfam" id="PF13237">
    <property type="entry name" value="Fer4_10"/>
    <property type="match status" value="1"/>
</dbReference>
<dbReference type="PROSITE" id="PS51379">
    <property type="entry name" value="4FE4S_FER_2"/>
    <property type="match status" value="2"/>
</dbReference>
<reference evidence="9" key="2">
    <citation type="submission" date="2021-04" db="EMBL/GenBank/DDBJ databases">
        <authorList>
            <person name="Gilroy R."/>
        </authorList>
    </citation>
    <scope>NUCLEOTIDE SEQUENCE</scope>
    <source>
        <strain evidence="9">742</strain>
    </source>
</reference>
<dbReference type="NCBIfam" id="NF038196">
    <property type="entry name" value="ferrodoxin_EFR1"/>
    <property type="match status" value="1"/>
</dbReference>
<evidence type="ECO:0000256" key="6">
    <source>
        <dbReference type="ARBA" id="ARBA00023004"/>
    </source>
</evidence>
<dbReference type="InterPro" id="IPR050157">
    <property type="entry name" value="PSI_iron-sulfur_center"/>
</dbReference>
<dbReference type="EMBL" id="JAHLFH010000134">
    <property type="protein sequence ID" value="MBU3819990.1"/>
    <property type="molecule type" value="Genomic_DNA"/>
</dbReference>
<sequence length="245" mass="26680">MIFYFSGTGNSRWAAQQLAKRLGDTARDILEPGGRPAALEAEERVGLVFPVYAWGVPGPVLSFARSLPKTDAFRFGVCTCGSEAGHTMKKLAELLPLQSSYSLVMPNNYILASDVESRAVIQRKIAAAEAAIEKMAGEIREKKPVYRVTEGAFAALKSGLVHEGFKRFASGTMRFYASDACNGCGLCARECPSKAISMAEGKPVWVKKSCCQCLRCINACPRRAIQCGKGTQKRGRYTFETMANK</sequence>
<keyword evidence="5" id="KW-0479">Metal-binding</keyword>
<dbReference type="InterPro" id="IPR029039">
    <property type="entry name" value="Flavoprotein-like_sf"/>
</dbReference>
<dbReference type="SUPFAM" id="SSF54862">
    <property type="entry name" value="4Fe-4S ferredoxins"/>
    <property type="match status" value="1"/>
</dbReference>
<comment type="function">
    <text evidence="2">Ferredoxins are iron-sulfur proteins that transfer electrons in a wide variety of metabolic reactions.</text>
</comment>
<keyword evidence="6" id="KW-0408">Iron</keyword>
<evidence type="ECO:0000256" key="3">
    <source>
        <dbReference type="ARBA" id="ARBA00013529"/>
    </source>
</evidence>
<keyword evidence="7" id="KW-0411">Iron-sulfur</keyword>
<dbReference type="InterPro" id="IPR017896">
    <property type="entry name" value="4Fe4S_Fe-S-bd"/>
</dbReference>
<gene>
    <name evidence="9" type="ORF">H9864_06445</name>
</gene>
<feature type="domain" description="4Fe-4S ferredoxin-type" evidence="8">
    <location>
        <begin position="171"/>
        <end position="201"/>
    </location>
</feature>
<comment type="cofactor">
    <cofactor evidence="1">
        <name>[4Fe-4S] cluster</name>
        <dbReference type="ChEBI" id="CHEBI:49883"/>
    </cofactor>
</comment>
<comment type="caution">
    <text evidence="9">The sequence shown here is derived from an EMBL/GenBank/DDBJ whole genome shotgun (WGS) entry which is preliminary data.</text>
</comment>
<dbReference type="PANTHER" id="PTHR24960:SF79">
    <property type="entry name" value="PHOTOSYSTEM I IRON-SULFUR CENTER"/>
    <property type="match status" value="1"/>
</dbReference>
<dbReference type="Gene3D" id="3.30.70.20">
    <property type="match status" value="1"/>
</dbReference>
<protein>
    <recommendedName>
        <fullName evidence="3">Ferredoxin</fullName>
    </recommendedName>
</protein>
<evidence type="ECO:0000256" key="1">
    <source>
        <dbReference type="ARBA" id="ARBA00001966"/>
    </source>
</evidence>
<evidence type="ECO:0000313" key="10">
    <source>
        <dbReference type="Proteomes" id="UP000824178"/>
    </source>
</evidence>
<dbReference type="AlphaFoldDB" id="A0A9E2KJU8"/>
<proteinExistence type="predicted"/>
<dbReference type="SUPFAM" id="SSF52218">
    <property type="entry name" value="Flavoproteins"/>
    <property type="match status" value="1"/>
</dbReference>
<dbReference type="GO" id="GO:0051539">
    <property type="term" value="F:4 iron, 4 sulfur cluster binding"/>
    <property type="evidence" value="ECO:0007669"/>
    <property type="project" value="UniProtKB-KW"/>
</dbReference>
<dbReference type="InterPro" id="IPR047964">
    <property type="entry name" value="EFR1-like"/>
</dbReference>
<dbReference type="PANTHER" id="PTHR24960">
    <property type="entry name" value="PHOTOSYSTEM I IRON-SULFUR CENTER-RELATED"/>
    <property type="match status" value="1"/>
</dbReference>